<keyword evidence="4" id="KW-1185">Reference proteome</keyword>
<gene>
    <name evidence="3" type="ORF">IRJ16_13810</name>
</gene>
<keyword evidence="1" id="KW-0812">Transmembrane</keyword>
<organism evidence="3 4">
    <name type="scientific">Mucilaginibacter myungsuensis</name>
    <dbReference type="NCBI Taxonomy" id="649104"/>
    <lineage>
        <taxon>Bacteria</taxon>
        <taxon>Pseudomonadati</taxon>
        <taxon>Bacteroidota</taxon>
        <taxon>Sphingobacteriia</taxon>
        <taxon>Sphingobacteriales</taxon>
        <taxon>Sphingobacteriaceae</taxon>
        <taxon>Mucilaginibacter</taxon>
    </lineage>
</organism>
<dbReference type="GO" id="GO:0000155">
    <property type="term" value="F:phosphorelay sensor kinase activity"/>
    <property type="evidence" value="ECO:0007669"/>
    <property type="project" value="InterPro"/>
</dbReference>
<dbReference type="InterPro" id="IPR050640">
    <property type="entry name" value="Bact_2-comp_sensor_kinase"/>
</dbReference>
<feature type="transmembrane region" description="Helical" evidence="1">
    <location>
        <begin position="105"/>
        <end position="124"/>
    </location>
</feature>
<name>A0A929PY09_9SPHI</name>
<dbReference type="InterPro" id="IPR010559">
    <property type="entry name" value="Sig_transdc_His_kin_internal"/>
</dbReference>
<dbReference type="Gene3D" id="3.30.565.10">
    <property type="entry name" value="Histidine kinase-like ATPase, C-terminal domain"/>
    <property type="match status" value="1"/>
</dbReference>
<evidence type="ECO:0000313" key="3">
    <source>
        <dbReference type="EMBL" id="MBE9662960.1"/>
    </source>
</evidence>
<dbReference type="Pfam" id="PF06580">
    <property type="entry name" value="His_kinase"/>
    <property type="match status" value="1"/>
</dbReference>
<keyword evidence="3" id="KW-0418">Kinase</keyword>
<proteinExistence type="predicted"/>
<feature type="domain" description="Signal transduction histidine kinase internal region" evidence="2">
    <location>
        <begin position="144"/>
        <end position="221"/>
    </location>
</feature>
<dbReference type="GO" id="GO:0016020">
    <property type="term" value="C:membrane"/>
    <property type="evidence" value="ECO:0007669"/>
    <property type="project" value="InterPro"/>
</dbReference>
<keyword evidence="1" id="KW-1133">Transmembrane helix</keyword>
<dbReference type="PANTHER" id="PTHR34220">
    <property type="entry name" value="SENSOR HISTIDINE KINASE YPDA"/>
    <property type="match status" value="1"/>
</dbReference>
<dbReference type="Proteomes" id="UP000622475">
    <property type="component" value="Unassembled WGS sequence"/>
</dbReference>
<feature type="transmembrane region" description="Helical" evidence="1">
    <location>
        <begin position="26"/>
        <end position="45"/>
    </location>
</feature>
<evidence type="ECO:0000256" key="1">
    <source>
        <dbReference type="SAM" id="Phobius"/>
    </source>
</evidence>
<evidence type="ECO:0000259" key="2">
    <source>
        <dbReference type="Pfam" id="PF06580"/>
    </source>
</evidence>
<dbReference type="AlphaFoldDB" id="A0A929PY09"/>
<sequence>MAALLGLLISQLNTYADKPWEFWLKQVFENCSIAALYFCNIYLLFPKLSHKYWGVLYVISLILAVCLLVWINLMFANLLGIDNIFIKLYSKPGHPYVPNHHWTKTWITALSVLTLALSYVSVIAKRLQKKQLAFEVSEKERIGAELAFLKAQINPHFLFNTLHTIYALMDTNPASAKTSIYSLSHMMRYVLYETKNEQTSLFKEIEFIEDFIALMKVRIAEDVQIIFDKQPGLGDLPLAPMLFLPFIENAFKHGISAVNPSYVYIGISEKDKLVTFEVRNSLFNGLAKQLDDDKGIGVANTRRRLDLIYPGKYDLIAEPDDFAKEFVVTLTLNTNEY</sequence>
<keyword evidence="1" id="KW-0472">Membrane</keyword>
<dbReference type="SUPFAM" id="SSF55874">
    <property type="entry name" value="ATPase domain of HSP90 chaperone/DNA topoisomerase II/histidine kinase"/>
    <property type="match status" value="1"/>
</dbReference>
<protein>
    <submittedName>
        <fullName evidence="3">Sensor histidine kinase</fullName>
    </submittedName>
</protein>
<dbReference type="InterPro" id="IPR036890">
    <property type="entry name" value="HATPase_C_sf"/>
</dbReference>
<comment type="caution">
    <text evidence="3">The sequence shown here is derived from an EMBL/GenBank/DDBJ whole genome shotgun (WGS) entry which is preliminary data.</text>
</comment>
<dbReference type="PANTHER" id="PTHR34220:SF7">
    <property type="entry name" value="SENSOR HISTIDINE KINASE YPDA"/>
    <property type="match status" value="1"/>
</dbReference>
<dbReference type="RefSeq" id="WP_194112195.1">
    <property type="nucleotide sequence ID" value="NZ_JADFFL010000005.1"/>
</dbReference>
<accession>A0A929PY09</accession>
<feature type="transmembrane region" description="Helical" evidence="1">
    <location>
        <begin position="52"/>
        <end position="73"/>
    </location>
</feature>
<keyword evidence="3" id="KW-0808">Transferase</keyword>
<evidence type="ECO:0000313" key="4">
    <source>
        <dbReference type="Proteomes" id="UP000622475"/>
    </source>
</evidence>
<dbReference type="EMBL" id="JADFFL010000005">
    <property type="protein sequence ID" value="MBE9662960.1"/>
    <property type="molecule type" value="Genomic_DNA"/>
</dbReference>
<reference evidence="3" key="1">
    <citation type="submission" date="2020-10" db="EMBL/GenBank/DDBJ databases">
        <title>Mucilaginibacter mali sp. nov., isolated from rhizosphere soil of apple orchard.</title>
        <authorList>
            <person name="Lee J.-S."/>
            <person name="Kim H.S."/>
            <person name="Kim J.-S."/>
        </authorList>
    </citation>
    <scope>NUCLEOTIDE SEQUENCE</scope>
    <source>
        <strain evidence="3">KCTC 22746</strain>
    </source>
</reference>